<evidence type="ECO:0000313" key="3">
    <source>
        <dbReference type="Proteomes" id="UP000045545"/>
    </source>
</evidence>
<name>A0A0E4GFI2_9FIRM</name>
<keyword evidence="1" id="KW-0472">Membrane</keyword>
<sequence length="210" mass="24112">MNNLILELKNLRFYLFIPYITLVLAGFVVLATLKGSDFKDLAACASVIQIFVSGFAVWWPIFILKEYLHSPGKELLFVYKARKDILMNKMLLLWGLYALHVVVLFFYFSTLFKPVIYLFIATIIQCLFLIALAYFLALLLQNTFIPLIFNFAYVFTLSMVVFSDLPISIFTRGVPDNPGILNTSVIVLILAGILFWAGYQMEMRLYKNSI</sequence>
<dbReference type="EMBL" id="CGIH01000053">
    <property type="protein sequence ID" value="CFY10829.1"/>
    <property type="molecule type" value="Genomic_DNA"/>
</dbReference>
<proteinExistence type="predicted"/>
<accession>A0A0E4GFI2</accession>
<protein>
    <submittedName>
        <fullName evidence="2">Uncharacterized</fullName>
    </submittedName>
</protein>
<dbReference type="AlphaFoldDB" id="A0A0E4GFI2"/>
<evidence type="ECO:0000256" key="1">
    <source>
        <dbReference type="SAM" id="Phobius"/>
    </source>
</evidence>
<feature type="transmembrane region" description="Helical" evidence="1">
    <location>
        <begin position="12"/>
        <end position="33"/>
    </location>
</feature>
<feature type="transmembrane region" description="Helical" evidence="1">
    <location>
        <begin position="45"/>
        <end position="64"/>
    </location>
</feature>
<reference evidence="2 3" key="1">
    <citation type="submission" date="2015-03" db="EMBL/GenBank/DDBJ databases">
        <authorList>
            <person name="Murphy D."/>
        </authorList>
    </citation>
    <scope>NUCLEOTIDE SEQUENCE [LARGE SCALE GENOMIC DNA]</scope>
    <source>
        <strain evidence="2 3">OL-4</strain>
    </source>
</reference>
<gene>
    <name evidence="2" type="ORF">2757</name>
</gene>
<feature type="transmembrane region" description="Helical" evidence="1">
    <location>
        <begin position="179"/>
        <end position="199"/>
    </location>
</feature>
<feature type="transmembrane region" description="Helical" evidence="1">
    <location>
        <begin position="115"/>
        <end position="140"/>
    </location>
</feature>
<dbReference type="Proteomes" id="UP000045545">
    <property type="component" value="Unassembled WGS sequence"/>
</dbReference>
<feature type="transmembrane region" description="Helical" evidence="1">
    <location>
        <begin position="90"/>
        <end position="109"/>
    </location>
</feature>
<feature type="transmembrane region" description="Helical" evidence="1">
    <location>
        <begin position="147"/>
        <end position="167"/>
    </location>
</feature>
<dbReference type="STRING" id="690567.2757"/>
<evidence type="ECO:0000313" key="2">
    <source>
        <dbReference type="EMBL" id="CFY10829.1"/>
    </source>
</evidence>
<keyword evidence="3" id="KW-1185">Reference proteome</keyword>
<organism evidence="2 3">
    <name type="scientific">Syntrophomonas zehnderi OL-4</name>
    <dbReference type="NCBI Taxonomy" id="690567"/>
    <lineage>
        <taxon>Bacteria</taxon>
        <taxon>Bacillati</taxon>
        <taxon>Bacillota</taxon>
        <taxon>Clostridia</taxon>
        <taxon>Eubacteriales</taxon>
        <taxon>Syntrophomonadaceae</taxon>
        <taxon>Syntrophomonas</taxon>
    </lineage>
</organism>
<keyword evidence="1" id="KW-0812">Transmembrane</keyword>
<keyword evidence="1" id="KW-1133">Transmembrane helix</keyword>